<protein>
    <submittedName>
        <fullName evidence="1">Uncharacterized protein</fullName>
    </submittedName>
</protein>
<sequence length="99" mass="11341">MPTAPASSKSSATVNIDNLVFKHEIPVKRFCKPKKLNNALREILGSEEWVVEVNGKNAVVKVSRRIDLVKELKEREIIFESMGTARAVHFFELFEPMYH</sequence>
<keyword evidence="2" id="KW-1185">Reference proteome</keyword>
<name>A0A9P5DY64_9HYPO</name>
<accession>A0A9P5DY64</accession>
<dbReference type="OrthoDB" id="5096764at2759"/>
<dbReference type="EMBL" id="PVQB02000188">
    <property type="protein sequence ID" value="KAF4341591.1"/>
    <property type="molecule type" value="Genomic_DNA"/>
</dbReference>
<gene>
    <name evidence="1" type="ORF">FBEOM_4493</name>
</gene>
<proteinExistence type="predicted"/>
<reference evidence="1" key="1">
    <citation type="journal article" date="2017" name="Mycologia">
        <title>Fusarium algeriense, sp. nov., a novel toxigenic crown rot pathogen of durum wheat from Algeria is nested in the Fusarium burgessii species complex.</title>
        <authorList>
            <person name="Laraba I."/>
            <person name="Keddad A."/>
            <person name="Boureghda H."/>
            <person name="Abdallah N."/>
            <person name="Vaughan M.M."/>
            <person name="Proctor R.H."/>
            <person name="Busman M."/>
            <person name="O'Donnell K."/>
        </authorList>
    </citation>
    <scope>NUCLEOTIDE SEQUENCE</scope>
    <source>
        <strain evidence="1">NRRL 25174</strain>
    </source>
</reference>
<evidence type="ECO:0000313" key="1">
    <source>
        <dbReference type="EMBL" id="KAF4341591.1"/>
    </source>
</evidence>
<comment type="caution">
    <text evidence="1">The sequence shown here is derived from an EMBL/GenBank/DDBJ whole genome shotgun (WGS) entry which is preliminary data.</text>
</comment>
<dbReference type="AlphaFoldDB" id="A0A9P5DY64"/>
<organism evidence="1 2">
    <name type="scientific">Fusarium beomiforme</name>
    <dbReference type="NCBI Taxonomy" id="44412"/>
    <lineage>
        <taxon>Eukaryota</taxon>
        <taxon>Fungi</taxon>
        <taxon>Dikarya</taxon>
        <taxon>Ascomycota</taxon>
        <taxon>Pezizomycotina</taxon>
        <taxon>Sordariomycetes</taxon>
        <taxon>Hypocreomycetidae</taxon>
        <taxon>Hypocreales</taxon>
        <taxon>Nectriaceae</taxon>
        <taxon>Fusarium</taxon>
        <taxon>Fusarium burgessii species complex</taxon>
    </lineage>
</organism>
<evidence type="ECO:0000313" key="2">
    <source>
        <dbReference type="Proteomes" id="UP000730481"/>
    </source>
</evidence>
<reference evidence="1" key="2">
    <citation type="submission" date="2020-02" db="EMBL/GenBank/DDBJ databases">
        <title>Identification and distribution of gene clusters putatively required for synthesis of sphingolipid metabolism inhibitors in phylogenetically diverse species of the filamentous fungus Fusarium.</title>
        <authorList>
            <person name="Kim H.-S."/>
            <person name="Busman M."/>
            <person name="Brown D.W."/>
            <person name="Divon H."/>
            <person name="Uhlig S."/>
            <person name="Proctor R.H."/>
        </authorList>
    </citation>
    <scope>NUCLEOTIDE SEQUENCE</scope>
    <source>
        <strain evidence="1">NRRL 25174</strain>
    </source>
</reference>
<dbReference type="Proteomes" id="UP000730481">
    <property type="component" value="Unassembled WGS sequence"/>
</dbReference>